<evidence type="ECO:0000259" key="3">
    <source>
        <dbReference type="PROSITE" id="PS51465"/>
    </source>
</evidence>
<protein>
    <recommendedName>
        <fullName evidence="3">Kazal-like domain-containing protein</fullName>
    </recommendedName>
</protein>
<dbReference type="SUPFAM" id="SSF100895">
    <property type="entry name" value="Kazal-type serine protease inhibitors"/>
    <property type="match status" value="9"/>
</dbReference>
<dbReference type="SMART" id="SM00280">
    <property type="entry name" value="KAZAL"/>
    <property type="match status" value="9"/>
</dbReference>
<feature type="domain" description="Kazal-like" evidence="3">
    <location>
        <begin position="125"/>
        <end position="177"/>
    </location>
</feature>
<feature type="domain" description="Kazal-like" evidence="3">
    <location>
        <begin position="443"/>
        <end position="495"/>
    </location>
</feature>
<dbReference type="PANTHER" id="PTHR10913">
    <property type="entry name" value="FOLLISTATIN-RELATED"/>
    <property type="match status" value="1"/>
</dbReference>
<feature type="domain" description="Kazal-like" evidence="3">
    <location>
        <begin position="393"/>
        <end position="442"/>
    </location>
</feature>
<dbReference type="InterPro" id="IPR050653">
    <property type="entry name" value="Prot_Inhib_GrowthFact_Antg"/>
</dbReference>
<feature type="domain" description="Kazal-like" evidence="3">
    <location>
        <begin position="343"/>
        <end position="380"/>
    </location>
</feature>
<dbReference type="CDD" id="cd00104">
    <property type="entry name" value="KAZAL_FS"/>
    <property type="match status" value="5"/>
</dbReference>
<evidence type="ECO:0000313" key="5">
    <source>
        <dbReference type="Proteomes" id="UP001359485"/>
    </source>
</evidence>
<organism evidence="4 5">
    <name type="scientific">Polyplax serrata</name>
    <name type="common">Common mouse louse</name>
    <dbReference type="NCBI Taxonomy" id="468196"/>
    <lineage>
        <taxon>Eukaryota</taxon>
        <taxon>Metazoa</taxon>
        <taxon>Ecdysozoa</taxon>
        <taxon>Arthropoda</taxon>
        <taxon>Hexapoda</taxon>
        <taxon>Insecta</taxon>
        <taxon>Pterygota</taxon>
        <taxon>Neoptera</taxon>
        <taxon>Paraneoptera</taxon>
        <taxon>Psocodea</taxon>
        <taxon>Troctomorpha</taxon>
        <taxon>Phthiraptera</taxon>
        <taxon>Anoplura</taxon>
        <taxon>Polyplacidae</taxon>
        <taxon>Polyplax</taxon>
    </lineage>
</organism>
<dbReference type="PROSITE" id="PS51465">
    <property type="entry name" value="KAZAL_2"/>
    <property type="match status" value="8"/>
</dbReference>
<evidence type="ECO:0000256" key="1">
    <source>
        <dbReference type="ARBA" id="ARBA00023157"/>
    </source>
</evidence>
<proteinExistence type="predicted"/>
<feature type="signal peptide" evidence="2">
    <location>
        <begin position="1"/>
        <end position="21"/>
    </location>
</feature>
<dbReference type="Pfam" id="PF00050">
    <property type="entry name" value="Kazal_1"/>
    <property type="match status" value="1"/>
</dbReference>
<keyword evidence="5" id="KW-1185">Reference proteome</keyword>
<feature type="domain" description="Kazal-like" evidence="3">
    <location>
        <begin position="21"/>
        <end position="72"/>
    </location>
</feature>
<comment type="caution">
    <text evidence="4">The sequence shown here is derived from an EMBL/GenBank/DDBJ whole genome shotgun (WGS) entry which is preliminary data.</text>
</comment>
<keyword evidence="1" id="KW-1015">Disulfide bond</keyword>
<sequence length="506" mass="55927">MFTNSGVILLTLFTAFQGILAARDTSCPRICPSTPQNPVCGSDDIIYNSQCELKKKTCGKGVEEDSSPTACLRSTGSSCEHRCSGDKDPVCGTDGRTYLNRCMLRVEICRVGIQLSHLGPCNNISAHRENCPVSCDQAPNDGPICGSDGNVYKNTCQMKLLTCGQGVVRTSKKYCQTTRHCRESCWRVSKPTCGSDGKIYANACKMKSKNCGKHVFEVPMAFCATQERTALSPDKREMVDCPTSCFNAKDKLTCGSDGNIYTSECQLKLLNCGSNTKRRVTKVDFEKCRGKLQKCSALVPLCESEYDPVCGTDATTYPSSCHLNIASCLRGVQMAHYGNCTQLVKDKCPTECSPDVEEEPVCGSDGNVYRSVCELRRQTCGQYVVAVGAHHCRTTASCNEDCGRERNFVCGSDNKFYANECEMRKQNCGKHMFVMPIGRCLTGFMFRGCQKICPSIYDPVCGTDDKSYSNECFLEMENCRSRLYVTKKYHGKCGDPTSETKNYLYR</sequence>
<dbReference type="Pfam" id="PF07648">
    <property type="entry name" value="Kazal_2"/>
    <property type="match status" value="8"/>
</dbReference>
<accession>A0ABR1ALB8</accession>
<dbReference type="InterPro" id="IPR002350">
    <property type="entry name" value="Kazal_dom"/>
</dbReference>
<feature type="domain" description="Kazal-like" evidence="3">
    <location>
        <begin position="73"/>
        <end position="123"/>
    </location>
</feature>
<feature type="domain" description="Kazal-like" evidence="3">
    <location>
        <begin position="235"/>
        <end position="288"/>
    </location>
</feature>
<feature type="chain" id="PRO_5045556710" description="Kazal-like domain-containing protein" evidence="2">
    <location>
        <begin position="22"/>
        <end position="506"/>
    </location>
</feature>
<dbReference type="PANTHER" id="PTHR10913:SF79">
    <property type="entry name" value="GH09510P"/>
    <property type="match status" value="1"/>
</dbReference>
<name>A0ABR1ALB8_POLSC</name>
<evidence type="ECO:0000256" key="2">
    <source>
        <dbReference type="SAM" id="SignalP"/>
    </source>
</evidence>
<reference evidence="4 5" key="1">
    <citation type="submission" date="2023-09" db="EMBL/GenBank/DDBJ databases">
        <title>Genomes of two closely related lineages of the louse Polyplax serrata with different host specificities.</title>
        <authorList>
            <person name="Martinu J."/>
            <person name="Tarabai H."/>
            <person name="Stefka J."/>
            <person name="Hypsa V."/>
        </authorList>
    </citation>
    <scope>NUCLEOTIDE SEQUENCE [LARGE SCALE GENOMIC DNA]</scope>
    <source>
        <strain evidence="4">98ZLc_SE</strain>
    </source>
</reference>
<dbReference type="InterPro" id="IPR036058">
    <property type="entry name" value="Kazal_dom_sf"/>
</dbReference>
<keyword evidence="2" id="KW-0732">Signal</keyword>
<dbReference type="Proteomes" id="UP001359485">
    <property type="component" value="Unassembled WGS sequence"/>
</dbReference>
<feature type="domain" description="Kazal-like" evidence="3">
    <location>
        <begin position="289"/>
        <end position="342"/>
    </location>
</feature>
<dbReference type="Gene3D" id="3.30.60.30">
    <property type="match status" value="9"/>
</dbReference>
<evidence type="ECO:0000313" key="4">
    <source>
        <dbReference type="EMBL" id="KAK6622080.1"/>
    </source>
</evidence>
<dbReference type="EMBL" id="JAWJWF010000047">
    <property type="protein sequence ID" value="KAK6622080.1"/>
    <property type="molecule type" value="Genomic_DNA"/>
</dbReference>
<gene>
    <name evidence="4" type="ORF">RUM44_001887</name>
</gene>